<accession>A0ABZ3D033</accession>
<dbReference type="GO" id="GO:0008483">
    <property type="term" value="F:transaminase activity"/>
    <property type="evidence" value="ECO:0007669"/>
    <property type="project" value="UniProtKB-KW"/>
</dbReference>
<dbReference type="Pfam" id="PF00392">
    <property type="entry name" value="GntR"/>
    <property type="match status" value="1"/>
</dbReference>
<comment type="similarity">
    <text evidence="1">In the C-terminal section; belongs to the class-I pyridoxal-phosphate-dependent aminotransferase family.</text>
</comment>
<dbReference type="Pfam" id="PF00155">
    <property type="entry name" value="Aminotran_1_2"/>
    <property type="match status" value="1"/>
</dbReference>
<dbReference type="InterPro" id="IPR036390">
    <property type="entry name" value="WH_DNA-bd_sf"/>
</dbReference>
<dbReference type="InterPro" id="IPR036388">
    <property type="entry name" value="WH-like_DNA-bd_sf"/>
</dbReference>
<dbReference type="SUPFAM" id="SSF53383">
    <property type="entry name" value="PLP-dependent transferases"/>
    <property type="match status" value="1"/>
</dbReference>
<dbReference type="SUPFAM" id="SSF46785">
    <property type="entry name" value="Winged helix' DNA-binding domain"/>
    <property type="match status" value="1"/>
</dbReference>
<proteinExistence type="inferred from homology"/>
<dbReference type="InterPro" id="IPR000524">
    <property type="entry name" value="Tscrpt_reg_HTH_GntR"/>
</dbReference>
<keyword evidence="2" id="KW-0663">Pyridoxal phosphate</keyword>
<keyword evidence="8" id="KW-1185">Reference proteome</keyword>
<keyword evidence="3" id="KW-0805">Transcription regulation</keyword>
<feature type="domain" description="HTH gntR-type" evidence="6">
    <location>
        <begin position="18"/>
        <end position="86"/>
    </location>
</feature>
<dbReference type="InterPro" id="IPR004839">
    <property type="entry name" value="Aminotransferase_I/II_large"/>
</dbReference>
<dbReference type="PANTHER" id="PTHR46577:SF1">
    <property type="entry name" value="HTH-TYPE TRANSCRIPTIONAL REGULATORY PROTEIN GABR"/>
    <property type="match status" value="1"/>
</dbReference>
<dbReference type="InterPro" id="IPR051446">
    <property type="entry name" value="HTH_trans_reg/aminotransferase"/>
</dbReference>
<dbReference type="PANTHER" id="PTHR46577">
    <property type="entry name" value="HTH-TYPE TRANSCRIPTIONAL REGULATORY PROTEIN GABR"/>
    <property type="match status" value="1"/>
</dbReference>
<evidence type="ECO:0000256" key="2">
    <source>
        <dbReference type="ARBA" id="ARBA00022898"/>
    </source>
</evidence>
<dbReference type="PRINTS" id="PR00035">
    <property type="entry name" value="HTHGNTR"/>
</dbReference>
<evidence type="ECO:0000313" key="8">
    <source>
        <dbReference type="Proteomes" id="UP001449795"/>
    </source>
</evidence>
<dbReference type="SMART" id="SM00345">
    <property type="entry name" value="HTH_GNTR"/>
    <property type="match status" value="1"/>
</dbReference>
<dbReference type="RefSeq" id="WP_342626931.1">
    <property type="nucleotide sequence ID" value="NZ_CP152276.1"/>
</dbReference>
<evidence type="ECO:0000256" key="3">
    <source>
        <dbReference type="ARBA" id="ARBA00023015"/>
    </source>
</evidence>
<keyword evidence="4" id="KW-0238">DNA-binding</keyword>
<gene>
    <name evidence="7" type="ORF">AAC691_11140</name>
</gene>
<evidence type="ECO:0000259" key="6">
    <source>
        <dbReference type="PROSITE" id="PS50949"/>
    </source>
</evidence>
<dbReference type="InterPro" id="IPR015424">
    <property type="entry name" value="PyrdxlP-dep_Trfase"/>
</dbReference>
<keyword evidence="5" id="KW-0804">Transcription</keyword>
<dbReference type="CDD" id="cd00609">
    <property type="entry name" value="AAT_like"/>
    <property type="match status" value="1"/>
</dbReference>
<evidence type="ECO:0000256" key="1">
    <source>
        <dbReference type="ARBA" id="ARBA00005384"/>
    </source>
</evidence>
<keyword evidence="7" id="KW-0808">Transferase</keyword>
<dbReference type="PROSITE" id="PS50949">
    <property type="entry name" value="HTH_GNTR"/>
    <property type="match status" value="1"/>
</dbReference>
<dbReference type="Proteomes" id="UP001449795">
    <property type="component" value="Chromosome"/>
</dbReference>
<dbReference type="Gene3D" id="3.40.640.10">
    <property type="entry name" value="Type I PLP-dependent aspartate aminotransferase-like (Major domain)"/>
    <property type="match status" value="1"/>
</dbReference>
<dbReference type="CDD" id="cd07377">
    <property type="entry name" value="WHTH_GntR"/>
    <property type="match status" value="1"/>
</dbReference>
<evidence type="ECO:0000256" key="4">
    <source>
        <dbReference type="ARBA" id="ARBA00023125"/>
    </source>
</evidence>
<organism evidence="7 8">
    <name type="scientific">Nguyenibacter vanlangensis</name>
    <dbReference type="NCBI Taxonomy" id="1216886"/>
    <lineage>
        <taxon>Bacteria</taxon>
        <taxon>Pseudomonadati</taxon>
        <taxon>Pseudomonadota</taxon>
        <taxon>Alphaproteobacteria</taxon>
        <taxon>Acetobacterales</taxon>
        <taxon>Acetobacteraceae</taxon>
        <taxon>Nguyenibacter</taxon>
    </lineage>
</organism>
<protein>
    <submittedName>
        <fullName evidence="7">PLP-dependent aminotransferase family protein</fullName>
    </submittedName>
</protein>
<name>A0ABZ3D033_9PROT</name>
<sequence>MFDGWLSLDRALDRADAVPLAEQIYRQVRDAVRAGRAPGDRRLPSSRVLARGLGVSRNTVNAAYELLRGEGLIVSRPGAAPVLAVPEAFSAPLAGPAAAVRLSRQGAALARDRHEADYVARGGRLRPGHPDPALFPRDEWAWAMRRAVRTLSGDGLLYGHVQGLPDLRRVLAEALAARRGLPVMPEQVHVVPTVQSALAMLGRCLLDEGETVWIEEPGYLGARAALGHGRLVPLPVDAEGADASRLTGVPKLVYVTPSHQYPTGVRMSLPRRLALLARARRAGALVLEDDYDSEFLWEGRQVPALGALAEQGEVITLGTVAKSLLPGLRLAWFVAPPALSARLAHAQANLGVMANVHAQAALAAFIDSGRYHRHLDHIGGVYRARGAEMVRAIRARCGDAVVVAPPVGGLQVLVRFAPDRDDRAVAARLARAGYSVPFLSGLYLSGRHSSGPNPGVPGRGILVGFAAATEEQADMFARALGDALACADGD</sequence>
<dbReference type="Gene3D" id="1.10.10.10">
    <property type="entry name" value="Winged helix-like DNA-binding domain superfamily/Winged helix DNA-binding domain"/>
    <property type="match status" value="1"/>
</dbReference>
<reference evidence="7 8" key="1">
    <citation type="submission" date="2024-04" db="EMBL/GenBank/DDBJ databases">
        <title>Complete genome sequence of Nguyenibacter vanlangesis HBCM-1154, a strain capable of nitrogen fixation, IAA production, and phosphorus solubilization isolated from sugarcane soil.</title>
        <authorList>
            <person name="MY HANH P."/>
        </authorList>
    </citation>
    <scope>NUCLEOTIDE SEQUENCE [LARGE SCALE GENOMIC DNA]</scope>
    <source>
        <strain evidence="7 8">HBCM 1154</strain>
    </source>
</reference>
<evidence type="ECO:0000256" key="5">
    <source>
        <dbReference type="ARBA" id="ARBA00023163"/>
    </source>
</evidence>
<evidence type="ECO:0000313" key="7">
    <source>
        <dbReference type="EMBL" id="XAE40901.1"/>
    </source>
</evidence>
<dbReference type="EMBL" id="CP152276">
    <property type="protein sequence ID" value="XAE40901.1"/>
    <property type="molecule type" value="Genomic_DNA"/>
</dbReference>
<keyword evidence="7" id="KW-0032">Aminotransferase</keyword>
<dbReference type="InterPro" id="IPR015421">
    <property type="entry name" value="PyrdxlP-dep_Trfase_major"/>
</dbReference>